<evidence type="ECO:0000256" key="1">
    <source>
        <dbReference type="ARBA" id="ARBA00023224"/>
    </source>
</evidence>
<feature type="transmembrane region" description="Helical" evidence="4">
    <location>
        <begin position="70"/>
        <end position="93"/>
    </location>
</feature>
<dbReference type="SMART" id="SM00283">
    <property type="entry name" value="MA"/>
    <property type="match status" value="1"/>
</dbReference>
<evidence type="ECO:0000256" key="3">
    <source>
        <dbReference type="PROSITE-ProRule" id="PRU00284"/>
    </source>
</evidence>
<dbReference type="PROSITE" id="PS50885">
    <property type="entry name" value="HAMP"/>
    <property type="match status" value="1"/>
</dbReference>
<dbReference type="RefSeq" id="WP_136346479.1">
    <property type="nucleotide sequence ID" value="NZ_SSOC01000001.1"/>
</dbReference>
<feature type="domain" description="HAMP" evidence="6">
    <location>
        <begin position="95"/>
        <end position="149"/>
    </location>
</feature>
<dbReference type="AlphaFoldDB" id="A0A4S4B342"/>
<name>A0A4S4B342_9RHOO</name>
<dbReference type="PROSITE" id="PS50111">
    <property type="entry name" value="CHEMOTAXIS_TRANSDUC_2"/>
    <property type="match status" value="1"/>
</dbReference>
<keyword evidence="4" id="KW-0812">Transmembrane</keyword>
<evidence type="ECO:0000313" key="8">
    <source>
        <dbReference type="Proteomes" id="UP000308430"/>
    </source>
</evidence>
<dbReference type="Proteomes" id="UP000308430">
    <property type="component" value="Unassembled WGS sequence"/>
</dbReference>
<evidence type="ECO:0000256" key="4">
    <source>
        <dbReference type="SAM" id="Phobius"/>
    </source>
</evidence>
<reference evidence="7 8" key="1">
    <citation type="submission" date="2019-04" db="EMBL/GenBank/DDBJ databases">
        <title>Azoarcus nasutitermitis sp. nov. isolated from termite nest.</title>
        <authorList>
            <person name="Lin S.-Y."/>
            <person name="Hameed A."/>
            <person name="Hsu Y.-H."/>
            <person name="Young C.-C."/>
        </authorList>
    </citation>
    <scope>NUCLEOTIDE SEQUENCE [LARGE SCALE GENOMIC DNA]</scope>
    <source>
        <strain evidence="7 8">CC-YHH838</strain>
    </source>
</reference>
<protein>
    <submittedName>
        <fullName evidence="7">Methyl-accepting chemotaxis protein</fullName>
    </submittedName>
</protein>
<keyword evidence="4" id="KW-0472">Membrane</keyword>
<feature type="domain" description="Methyl-accepting transducer" evidence="5">
    <location>
        <begin position="154"/>
        <end position="390"/>
    </location>
</feature>
<organism evidence="7 8">
    <name type="scientific">Pseudothauera nasutitermitis</name>
    <dbReference type="NCBI Taxonomy" id="2565930"/>
    <lineage>
        <taxon>Bacteria</taxon>
        <taxon>Pseudomonadati</taxon>
        <taxon>Pseudomonadota</taxon>
        <taxon>Betaproteobacteria</taxon>
        <taxon>Rhodocyclales</taxon>
        <taxon>Zoogloeaceae</taxon>
        <taxon>Pseudothauera</taxon>
    </lineage>
</organism>
<sequence length="598" mass="66479">MSTFWRLYEAIEKAFWNSLTKKLCSFLLLFFIDLFYLAIYLRQKNEVTGLLAAGQVAPETVERITASLDFGLYAILTLNGVALLVNVCQILYLRYLIVRPVKVITRIFNEIARGEGDFSRDLPKTTHDELRDLAESYNRFAQKMRQIISEVRTMSVRIACEAVQVKSKVESSARDASEQGRMTEVVFTASSESTRAIEEVSTSTQNISASTNANLDIARESLHEMKDIAGKINAVSDKVVQFNHTVDELSQRSESVKQIASLIREIADQTNLLALNAAIEAARAGEAGRGFAVVADEVRKLAERVNKATEEIHGNIGGMISLVSSTRTENEVINADVLQTREVVARSAEQFEHMVGEFEETGERLLQIAAAMEELTATNGQVHENVNVIHELSVSVSRDMEESEARTRDLAQATEAVQELVARFKIGQGAFDLVVDQARVFRDAVQHELEDMAASHIDVFDRQYRPIPGTNPQKYEVSWGTEYGRRCQRLLDDTVGGIAKAAYAVALNVDGYLSAHNTRYSKPLTGDYETDLVGNRTCRKFEAPAERRAAQNAEPMLLQTFLRDTGEVLCDIAMPIHIGGRHWGNVRVGVPVDALIGS</sequence>
<comment type="caution">
    <text evidence="7">The sequence shown here is derived from an EMBL/GenBank/DDBJ whole genome shotgun (WGS) entry which is preliminary data.</text>
</comment>
<dbReference type="PRINTS" id="PR00260">
    <property type="entry name" value="CHEMTRNSDUCR"/>
</dbReference>
<evidence type="ECO:0000256" key="2">
    <source>
        <dbReference type="ARBA" id="ARBA00029447"/>
    </source>
</evidence>
<dbReference type="InterPro" id="IPR004090">
    <property type="entry name" value="Chemotax_Me-accpt_rcpt"/>
</dbReference>
<dbReference type="GO" id="GO:0016020">
    <property type="term" value="C:membrane"/>
    <property type="evidence" value="ECO:0007669"/>
    <property type="project" value="InterPro"/>
</dbReference>
<dbReference type="SUPFAM" id="SSF58104">
    <property type="entry name" value="Methyl-accepting chemotaxis protein (MCP) signaling domain"/>
    <property type="match status" value="1"/>
</dbReference>
<evidence type="ECO:0000259" key="5">
    <source>
        <dbReference type="PROSITE" id="PS50111"/>
    </source>
</evidence>
<dbReference type="GO" id="GO:0006935">
    <property type="term" value="P:chemotaxis"/>
    <property type="evidence" value="ECO:0007669"/>
    <property type="project" value="InterPro"/>
</dbReference>
<keyword evidence="1 3" id="KW-0807">Transducer</keyword>
<dbReference type="SMART" id="SM00304">
    <property type="entry name" value="HAMP"/>
    <property type="match status" value="2"/>
</dbReference>
<dbReference type="Gene3D" id="1.10.287.950">
    <property type="entry name" value="Methyl-accepting chemotaxis protein"/>
    <property type="match status" value="1"/>
</dbReference>
<dbReference type="PANTHER" id="PTHR32089">
    <property type="entry name" value="METHYL-ACCEPTING CHEMOTAXIS PROTEIN MCPB"/>
    <property type="match status" value="1"/>
</dbReference>
<evidence type="ECO:0000313" key="7">
    <source>
        <dbReference type="EMBL" id="THF67070.1"/>
    </source>
</evidence>
<gene>
    <name evidence="7" type="ORF">E6C76_01390</name>
</gene>
<keyword evidence="4" id="KW-1133">Transmembrane helix</keyword>
<dbReference type="CDD" id="cd06225">
    <property type="entry name" value="HAMP"/>
    <property type="match status" value="1"/>
</dbReference>
<dbReference type="OrthoDB" id="2489132at2"/>
<feature type="transmembrane region" description="Helical" evidence="4">
    <location>
        <begin position="23"/>
        <end position="41"/>
    </location>
</feature>
<dbReference type="InterPro" id="IPR004089">
    <property type="entry name" value="MCPsignal_dom"/>
</dbReference>
<dbReference type="GO" id="GO:0007165">
    <property type="term" value="P:signal transduction"/>
    <property type="evidence" value="ECO:0007669"/>
    <property type="project" value="UniProtKB-KW"/>
</dbReference>
<keyword evidence="8" id="KW-1185">Reference proteome</keyword>
<accession>A0A4S4B342</accession>
<comment type="similarity">
    <text evidence="2">Belongs to the methyl-accepting chemotaxis (MCP) protein family.</text>
</comment>
<evidence type="ECO:0000259" key="6">
    <source>
        <dbReference type="PROSITE" id="PS50885"/>
    </source>
</evidence>
<proteinExistence type="inferred from homology"/>
<dbReference type="GO" id="GO:0004888">
    <property type="term" value="F:transmembrane signaling receptor activity"/>
    <property type="evidence" value="ECO:0007669"/>
    <property type="project" value="InterPro"/>
</dbReference>
<dbReference type="CDD" id="cd11386">
    <property type="entry name" value="MCP_signal"/>
    <property type="match status" value="1"/>
</dbReference>
<dbReference type="PANTHER" id="PTHR32089:SF112">
    <property type="entry name" value="LYSOZYME-LIKE PROTEIN-RELATED"/>
    <property type="match status" value="1"/>
</dbReference>
<dbReference type="Pfam" id="PF00015">
    <property type="entry name" value="MCPsignal"/>
    <property type="match status" value="1"/>
</dbReference>
<dbReference type="EMBL" id="SSOC01000001">
    <property type="protein sequence ID" value="THF67070.1"/>
    <property type="molecule type" value="Genomic_DNA"/>
</dbReference>
<dbReference type="InterPro" id="IPR003660">
    <property type="entry name" value="HAMP_dom"/>
</dbReference>
<dbReference type="Pfam" id="PF00672">
    <property type="entry name" value="HAMP"/>
    <property type="match status" value="1"/>
</dbReference>